<dbReference type="SUPFAM" id="SSF49842">
    <property type="entry name" value="TNF-like"/>
    <property type="match status" value="1"/>
</dbReference>
<dbReference type="SMART" id="SM00207">
    <property type="entry name" value="TNF"/>
    <property type="match status" value="1"/>
</dbReference>
<dbReference type="GO" id="GO:0006955">
    <property type="term" value="P:immune response"/>
    <property type="evidence" value="ECO:0007669"/>
    <property type="project" value="InterPro"/>
</dbReference>
<reference evidence="7 8" key="1">
    <citation type="submission" date="2018-10" db="EMBL/GenBank/DDBJ databases">
        <title>Genome assembly for a Yunnan-Guizhou Plateau 3E fish, Anabarilius grahami (Regan), and its evolutionary and genetic applications.</title>
        <authorList>
            <person name="Jiang W."/>
        </authorList>
    </citation>
    <scope>NUCLEOTIDE SEQUENCE [LARGE SCALE GENOMIC DNA]</scope>
    <source>
        <strain evidence="7">AG-KIZ</strain>
        <tissue evidence="7">Muscle</tissue>
    </source>
</reference>
<evidence type="ECO:0000256" key="5">
    <source>
        <dbReference type="SAM" id="Phobius"/>
    </source>
</evidence>
<dbReference type="EMBL" id="RJVU01018281">
    <property type="protein sequence ID" value="ROL51744.1"/>
    <property type="molecule type" value="Genomic_DNA"/>
</dbReference>
<dbReference type="Proteomes" id="UP000281406">
    <property type="component" value="Unassembled WGS sequence"/>
</dbReference>
<keyword evidence="3" id="KW-0202">Cytokine</keyword>
<keyword evidence="5" id="KW-0812">Transmembrane</keyword>
<evidence type="ECO:0000256" key="2">
    <source>
        <dbReference type="ARBA" id="ARBA00008670"/>
    </source>
</evidence>
<feature type="domain" description="THD" evidence="6">
    <location>
        <begin position="152"/>
        <end position="290"/>
    </location>
</feature>
<keyword evidence="8" id="KW-1185">Reference proteome</keyword>
<dbReference type="GO" id="GO:0005164">
    <property type="term" value="F:tumor necrosis factor receptor binding"/>
    <property type="evidence" value="ECO:0007669"/>
    <property type="project" value="InterPro"/>
</dbReference>
<evidence type="ECO:0000256" key="1">
    <source>
        <dbReference type="ARBA" id="ARBA00004370"/>
    </source>
</evidence>
<feature type="transmembrane region" description="Helical" evidence="5">
    <location>
        <begin position="12"/>
        <end position="33"/>
    </location>
</feature>
<dbReference type="PANTHER" id="PTHR11471">
    <property type="entry name" value="TUMOR NECROSIS FACTOR FAMILY MEMBER"/>
    <property type="match status" value="1"/>
</dbReference>
<sequence>MTQLRSEQLFRTAWVPLEYTSLLLLTCPLFIMINTFHSSYNPPPVPPRAGYSKPQPPGNTPMVKFLSVMLLLLMILTFGGFLYLFQKLNVELKGSYHEDIQRLEDCVNDKLGEDTVAECGQLIEKYKAVIAKISQANEKVSKLTGGSSFNGPAAYMVLLSQHKDTNSEFLRSNYLLWDRDDSLLQDVGLNSKRDMLTIHNPGIYFIYSQVTFSKHSKSALMQAIRSPEPKKEKDKELLKSFCSLNPSKPSLCTASLVGVFRLQKDQQLYVTVTNTSLVNRDSCSFGLFKLR</sequence>
<dbReference type="PROSITE" id="PS00251">
    <property type="entry name" value="THD_1"/>
    <property type="match status" value="1"/>
</dbReference>
<dbReference type="OrthoDB" id="8667946at2759"/>
<proteinExistence type="inferred from homology"/>
<evidence type="ECO:0000256" key="3">
    <source>
        <dbReference type="ARBA" id="ARBA00022514"/>
    </source>
</evidence>
<dbReference type="GO" id="GO:0016020">
    <property type="term" value="C:membrane"/>
    <property type="evidence" value="ECO:0007669"/>
    <property type="project" value="UniProtKB-SubCell"/>
</dbReference>
<accession>A0A3N0Z0S6</accession>
<dbReference type="PANTHER" id="PTHR11471:SF57">
    <property type="entry name" value="CD154"/>
    <property type="match status" value="1"/>
</dbReference>
<comment type="subcellular location">
    <subcellularLocation>
        <location evidence="1">Membrane</location>
    </subcellularLocation>
</comment>
<comment type="caution">
    <text evidence="7">The sequence shown here is derived from an EMBL/GenBank/DDBJ whole genome shotgun (WGS) entry which is preliminary data.</text>
</comment>
<keyword evidence="5" id="KW-1133">Transmembrane helix</keyword>
<dbReference type="PROSITE" id="PS50049">
    <property type="entry name" value="THD_2"/>
    <property type="match status" value="1"/>
</dbReference>
<dbReference type="InterPro" id="IPR008983">
    <property type="entry name" value="Tumour_necrosis_fac-like_dom"/>
</dbReference>
<organism evidence="7 8">
    <name type="scientific">Anabarilius grahami</name>
    <name type="common">Kanglang fish</name>
    <name type="synonym">Barilius grahami</name>
    <dbReference type="NCBI Taxonomy" id="495550"/>
    <lineage>
        <taxon>Eukaryota</taxon>
        <taxon>Metazoa</taxon>
        <taxon>Chordata</taxon>
        <taxon>Craniata</taxon>
        <taxon>Vertebrata</taxon>
        <taxon>Euteleostomi</taxon>
        <taxon>Actinopterygii</taxon>
        <taxon>Neopterygii</taxon>
        <taxon>Teleostei</taxon>
        <taxon>Ostariophysi</taxon>
        <taxon>Cypriniformes</taxon>
        <taxon>Xenocyprididae</taxon>
        <taxon>Xenocypridinae</taxon>
        <taxon>Xenocypridinae incertae sedis</taxon>
        <taxon>Anabarilius</taxon>
    </lineage>
</organism>
<keyword evidence="4 5" id="KW-0472">Membrane</keyword>
<dbReference type="InterPro" id="IPR006052">
    <property type="entry name" value="TNF_dom"/>
</dbReference>
<evidence type="ECO:0000313" key="7">
    <source>
        <dbReference type="EMBL" id="ROL51744.1"/>
    </source>
</evidence>
<evidence type="ECO:0000259" key="6">
    <source>
        <dbReference type="PROSITE" id="PS50049"/>
    </source>
</evidence>
<dbReference type="Gene3D" id="2.60.120.40">
    <property type="match status" value="1"/>
</dbReference>
<dbReference type="AlphaFoldDB" id="A0A3N0Z0S6"/>
<name>A0A3N0Z0S6_ANAGA</name>
<dbReference type="Pfam" id="PF00229">
    <property type="entry name" value="TNF"/>
    <property type="match status" value="1"/>
</dbReference>
<gene>
    <name evidence="7" type="ORF">DPX16_19263</name>
</gene>
<protein>
    <submittedName>
        <fullName evidence="7">CD40 ligand</fullName>
    </submittedName>
</protein>
<comment type="similarity">
    <text evidence="2">Belongs to the tumor necrosis factor family.</text>
</comment>
<dbReference type="InterPro" id="IPR021184">
    <property type="entry name" value="TNF_CS"/>
</dbReference>
<evidence type="ECO:0000313" key="8">
    <source>
        <dbReference type="Proteomes" id="UP000281406"/>
    </source>
</evidence>
<dbReference type="GO" id="GO:0005125">
    <property type="term" value="F:cytokine activity"/>
    <property type="evidence" value="ECO:0007669"/>
    <property type="project" value="UniProtKB-KW"/>
</dbReference>
<evidence type="ECO:0000256" key="4">
    <source>
        <dbReference type="ARBA" id="ARBA00023136"/>
    </source>
</evidence>
<dbReference type="GO" id="GO:0005615">
    <property type="term" value="C:extracellular space"/>
    <property type="evidence" value="ECO:0007669"/>
    <property type="project" value="UniProtKB-KW"/>
</dbReference>
<feature type="transmembrane region" description="Helical" evidence="5">
    <location>
        <begin position="65"/>
        <end position="85"/>
    </location>
</feature>